<evidence type="ECO:0000313" key="2">
    <source>
        <dbReference type="Proteomes" id="UP001280121"/>
    </source>
</evidence>
<gene>
    <name evidence="1" type="ORF">Ddye_016594</name>
</gene>
<evidence type="ECO:0000313" key="1">
    <source>
        <dbReference type="EMBL" id="KAK2649105.1"/>
    </source>
</evidence>
<name>A0AAD9U7Y2_9ROSI</name>
<organism evidence="1 2">
    <name type="scientific">Dipteronia dyeriana</name>
    <dbReference type="NCBI Taxonomy" id="168575"/>
    <lineage>
        <taxon>Eukaryota</taxon>
        <taxon>Viridiplantae</taxon>
        <taxon>Streptophyta</taxon>
        <taxon>Embryophyta</taxon>
        <taxon>Tracheophyta</taxon>
        <taxon>Spermatophyta</taxon>
        <taxon>Magnoliopsida</taxon>
        <taxon>eudicotyledons</taxon>
        <taxon>Gunneridae</taxon>
        <taxon>Pentapetalae</taxon>
        <taxon>rosids</taxon>
        <taxon>malvids</taxon>
        <taxon>Sapindales</taxon>
        <taxon>Sapindaceae</taxon>
        <taxon>Hippocastanoideae</taxon>
        <taxon>Acereae</taxon>
        <taxon>Dipteronia</taxon>
    </lineage>
</organism>
<sequence>MNETSDSYGWADLSSIHQKMRQLTCSGVVFAFAALSAEADVASLSTSELAAGHMGGQFGSKTFAHLNLKLYSWAALRGSKAKITDGKSDSGDAKLSIKTKNSGLDLTVSIGSWDLLLRVDVVRHPAAAGEFQKKQKEMIYKIFFSFIANRAPKSPQIGLQNFEETNDLVGDRTLMVVVDLLESAEPRGVAVEDLEDGLAPDSAFFKDRQYLEKEWGHFFSDDLFSSEGKVLFEGFLYGSGGFGCGIIGQGIANLIMNS</sequence>
<dbReference type="Proteomes" id="UP001280121">
    <property type="component" value="Unassembled WGS sequence"/>
</dbReference>
<protein>
    <submittedName>
        <fullName evidence="1">Uncharacterized protein</fullName>
    </submittedName>
</protein>
<dbReference type="AlphaFoldDB" id="A0AAD9U7Y2"/>
<dbReference type="EMBL" id="JANJYI010000005">
    <property type="protein sequence ID" value="KAK2649105.1"/>
    <property type="molecule type" value="Genomic_DNA"/>
</dbReference>
<keyword evidence="2" id="KW-1185">Reference proteome</keyword>
<reference evidence="1" key="1">
    <citation type="journal article" date="2023" name="Plant J.">
        <title>Genome sequences and population genomics provide insights into the demographic history, inbreeding, and mutation load of two 'living fossil' tree species of Dipteronia.</title>
        <authorList>
            <person name="Feng Y."/>
            <person name="Comes H.P."/>
            <person name="Chen J."/>
            <person name="Zhu S."/>
            <person name="Lu R."/>
            <person name="Zhang X."/>
            <person name="Li P."/>
            <person name="Qiu J."/>
            <person name="Olsen K.M."/>
            <person name="Qiu Y."/>
        </authorList>
    </citation>
    <scope>NUCLEOTIDE SEQUENCE</scope>
    <source>
        <strain evidence="1">KIB01</strain>
    </source>
</reference>
<comment type="caution">
    <text evidence="1">The sequence shown here is derived from an EMBL/GenBank/DDBJ whole genome shotgun (WGS) entry which is preliminary data.</text>
</comment>
<accession>A0AAD9U7Y2</accession>
<proteinExistence type="predicted"/>